<organism evidence="2">
    <name type="scientific">Rhodanobacter sp. IGA1.0</name>
    <dbReference type="NCBI Taxonomy" id="3158582"/>
    <lineage>
        <taxon>Bacteria</taxon>
        <taxon>Pseudomonadati</taxon>
        <taxon>Pseudomonadota</taxon>
        <taxon>Gammaproteobacteria</taxon>
        <taxon>Lysobacterales</taxon>
        <taxon>Rhodanobacteraceae</taxon>
        <taxon>Rhodanobacter</taxon>
    </lineage>
</organism>
<reference evidence="2" key="1">
    <citation type="submission" date="2024-06" db="EMBL/GenBank/DDBJ databases">
        <authorList>
            <person name="Sun Y."/>
        </authorList>
    </citation>
    <scope>NUCLEOTIDE SEQUENCE</scope>
    <source>
        <strain evidence="2">IGA1.0</strain>
    </source>
</reference>
<dbReference type="RefSeq" id="WP_193385045.1">
    <property type="nucleotide sequence ID" value="NZ_CP157948.1"/>
</dbReference>
<gene>
    <name evidence="2" type="ORF">ABNK63_07045</name>
</gene>
<keyword evidence="1" id="KW-0472">Membrane</keyword>
<evidence type="ECO:0000256" key="1">
    <source>
        <dbReference type="SAM" id="Phobius"/>
    </source>
</evidence>
<proteinExistence type="predicted"/>
<feature type="transmembrane region" description="Helical" evidence="1">
    <location>
        <begin position="14"/>
        <end position="31"/>
    </location>
</feature>
<keyword evidence="1" id="KW-1133">Transmembrane helix</keyword>
<dbReference type="AlphaFoldDB" id="A0AAU7QRJ5"/>
<protein>
    <submittedName>
        <fullName evidence="2">Uncharacterized protein</fullName>
    </submittedName>
</protein>
<keyword evidence="1" id="KW-0812">Transmembrane</keyword>
<name>A0AAU7QRJ5_9GAMM</name>
<sequence length="54" mass="6083">MNVIPETRGTLDRYLPLLLGLMAALFVGRALRKTLWSAFALYMALHYSGIRPFG</sequence>
<dbReference type="EMBL" id="CP157948">
    <property type="protein sequence ID" value="XBS91388.1"/>
    <property type="molecule type" value="Genomic_DNA"/>
</dbReference>
<evidence type="ECO:0000313" key="2">
    <source>
        <dbReference type="EMBL" id="XBS91388.1"/>
    </source>
</evidence>
<accession>A0AAU7QRJ5</accession>